<protein>
    <submittedName>
        <fullName evidence="1">Uncharacterized protein</fullName>
    </submittedName>
</protein>
<reference evidence="1" key="1">
    <citation type="journal article" date="2017" name="Science">
        <title>Giant viruses with an expanded complement of translation system components.</title>
        <authorList>
            <person name="Schulz F."/>
            <person name="Yutin N."/>
            <person name="Ivanova N.N."/>
            <person name="Ortega D.R."/>
            <person name="Lee T.K."/>
            <person name="Vierheilig J."/>
            <person name="Daims H."/>
            <person name="Horn M."/>
            <person name="Wagner M."/>
            <person name="Jensen G.J."/>
            <person name="Kyrpides N.C."/>
            <person name="Koonin E.V."/>
            <person name="Woyke T."/>
        </authorList>
    </citation>
    <scope>NUCLEOTIDE SEQUENCE</scope>
    <source>
        <strain evidence="1">KNV1</strain>
    </source>
</reference>
<sequence>MIRKTTRINSNICNYNYDINNNELRYWTKNNTINTSKLILNQITLPTNYIELITKTSNDLLNIIYENYKKIVNSSIENELSNTNNDGAFFVLPSQFNGVEYPNHWTIVENIISYTKDKTAGPHGQLTVHHAVGQFLLDNAENENQKGLNGVKYLLSSFKSNIKLLNGYLDIPEDDKNANNVLLNLNKLIIIGMKNVSVNSTNLHVNLIYASAVPFDTYTNEYKNTNLISICNYLMIGEYYGALAEAYLHYKSKEQKGKIYLMPLGGGAFNNDSNDIKRNLAVAILLLSQQYKYFNHYLDIYLLTWKGNDKPYIEYNKGF</sequence>
<dbReference type="PANTHER" id="PTHR35609:SF1">
    <property type="entry name" value="MACRO DOMAIN-CONTAINING PROTEIN"/>
    <property type="match status" value="1"/>
</dbReference>
<organism evidence="1">
    <name type="scientific">Klosneuvirus KNV1</name>
    <dbReference type="NCBI Taxonomy" id="1977640"/>
    <lineage>
        <taxon>Viruses</taxon>
        <taxon>Varidnaviria</taxon>
        <taxon>Bamfordvirae</taxon>
        <taxon>Nucleocytoviricota</taxon>
        <taxon>Megaviricetes</taxon>
        <taxon>Imitervirales</taxon>
        <taxon>Mimiviridae</taxon>
        <taxon>Klosneuvirinae</taxon>
        <taxon>Klosneuvirus</taxon>
    </lineage>
</organism>
<dbReference type="PANTHER" id="PTHR35609">
    <property type="entry name" value="MACRO DOMAIN-CONTAINING PROTEIN"/>
    <property type="match status" value="1"/>
</dbReference>
<dbReference type="EMBL" id="KY684110">
    <property type="protein sequence ID" value="ARF12151.1"/>
    <property type="molecule type" value="Genomic_DNA"/>
</dbReference>
<accession>A0A1V0SKF5</accession>
<proteinExistence type="predicted"/>
<name>A0A1V0SKF5_9VIRU</name>
<gene>
    <name evidence="1" type="ORF">Klosneuvirus_3_286</name>
</gene>
<evidence type="ECO:0000313" key="1">
    <source>
        <dbReference type="EMBL" id="ARF12151.1"/>
    </source>
</evidence>